<dbReference type="Proteomes" id="UP000027778">
    <property type="component" value="Unassembled WGS sequence"/>
</dbReference>
<comment type="caution">
    <text evidence="1">The sequence shown here is derived from an EMBL/GenBank/DDBJ whole genome shotgun (WGS) entry which is preliminary data.</text>
</comment>
<evidence type="ECO:0000313" key="2">
    <source>
        <dbReference type="Proteomes" id="UP000027778"/>
    </source>
</evidence>
<dbReference type="AlphaFoldDB" id="A0A073K9M7"/>
<accession>A0A073K9M7</accession>
<name>A0A073K9M7_9BACI</name>
<evidence type="ECO:0000313" key="1">
    <source>
        <dbReference type="EMBL" id="KEK23974.1"/>
    </source>
</evidence>
<keyword evidence="2" id="KW-1185">Reference proteome</keyword>
<sequence>MVWVNDELDKENLYEWDRDEFKKKADEIQMKVISGNYSIDLFIQYMNEYRNLSLGEYNEWIKS</sequence>
<proteinExistence type="predicted"/>
<dbReference type="EMBL" id="JOTM01000011">
    <property type="protein sequence ID" value="KEK23974.1"/>
    <property type="molecule type" value="Genomic_DNA"/>
</dbReference>
<reference evidence="1 2" key="1">
    <citation type="submission" date="2014-06" db="EMBL/GenBank/DDBJ databases">
        <title>Draft genome sequence of Bacillus gaemokensis JCM 15801 (MCCC 1A00707).</title>
        <authorList>
            <person name="Lai Q."/>
            <person name="Liu Y."/>
            <person name="Shao Z."/>
        </authorList>
    </citation>
    <scope>NUCLEOTIDE SEQUENCE [LARGE SCALE GENOMIC DNA]</scope>
    <source>
        <strain evidence="1 2">JCM 15801</strain>
    </source>
</reference>
<gene>
    <name evidence="1" type="ORF">BAGA_05665</name>
</gene>
<protein>
    <submittedName>
        <fullName evidence="1">Uncharacterized protein</fullName>
    </submittedName>
</protein>
<organism evidence="1 2">
    <name type="scientific">Bacillus gaemokensis</name>
    <dbReference type="NCBI Taxonomy" id="574375"/>
    <lineage>
        <taxon>Bacteria</taxon>
        <taxon>Bacillati</taxon>
        <taxon>Bacillota</taxon>
        <taxon>Bacilli</taxon>
        <taxon>Bacillales</taxon>
        <taxon>Bacillaceae</taxon>
        <taxon>Bacillus</taxon>
        <taxon>Bacillus cereus group</taxon>
    </lineage>
</organism>